<proteinExistence type="predicted"/>
<evidence type="ECO:0000313" key="2">
    <source>
        <dbReference type="EMBL" id="AZQ13277.1"/>
    </source>
</evidence>
<dbReference type="RefSeq" id="WP_126169668.1">
    <property type="nucleotide sequence ID" value="NZ_CP143083.1"/>
</dbReference>
<dbReference type="GeneID" id="39490260"/>
<reference evidence="2 3" key="1">
    <citation type="submission" date="2017-03" db="EMBL/GenBank/DDBJ databases">
        <title>Full genome sequence of a non-lethal Shewanella isolate that potentiates virulence of Vibio parahaemolyticus causing acute hepatopancreatic necrosis disease (AHPND) in shrimp.</title>
        <authorList>
            <person name="Prachumwat A."/>
            <person name="Sritunyalucksana K."/>
        </authorList>
    </citation>
    <scope>NUCLEOTIDE SEQUENCE [LARGE SCALE GENOMIC DNA]</scope>
    <source>
        <strain evidence="2 3">TH2012</strain>
        <plasmid evidence="3">psth1</plasmid>
    </source>
</reference>
<keyword evidence="1" id="KW-0472">Membrane</keyword>
<keyword evidence="1" id="KW-1133">Transmembrane helix</keyword>
<keyword evidence="3" id="KW-1185">Reference proteome</keyword>
<sequence length="121" mass="13681">MHPIIQKTFGGLSKPYYFRHFVFGLVFVALFMFISLENPSDISISGMVLCLVNAFLYPYSRFVYESLVGFILGNNMLVVPVPLMLFAKLMTMAICFVLAVVIAPIGLAYLYYHHTKQANQS</sequence>
<protein>
    <submittedName>
        <fullName evidence="2">Uncharacterized protein</fullName>
    </submittedName>
</protein>
<name>A0ABM7DX91_9GAMM</name>
<feature type="transmembrane region" description="Helical" evidence="1">
    <location>
        <begin position="91"/>
        <end position="112"/>
    </location>
</feature>
<evidence type="ECO:0000313" key="3">
    <source>
        <dbReference type="Proteomes" id="UP000278437"/>
    </source>
</evidence>
<keyword evidence="1" id="KW-0812">Transmembrane</keyword>
<feature type="transmembrane region" description="Helical" evidence="1">
    <location>
        <begin position="16"/>
        <end position="36"/>
    </location>
</feature>
<feature type="transmembrane region" description="Helical" evidence="1">
    <location>
        <begin position="42"/>
        <end position="60"/>
    </location>
</feature>
<organism evidence="2 3">
    <name type="scientific">Shewanella khirikhana</name>
    <dbReference type="NCBI Taxonomy" id="1965282"/>
    <lineage>
        <taxon>Bacteria</taxon>
        <taxon>Pseudomonadati</taxon>
        <taxon>Pseudomonadota</taxon>
        <taxon>Gammaproteobacteria</taxon>
        <taxon>Alteromonadales</taxon>
        <taxon>Shewanellaceae</taxon>
        <taxon>Shewanella</taxon>
    </lineage>
</organism>
<accession>A0ABM7DX91</accession>
<gene>
    <name evidence="2" type="ORF">STH12_04251</name>
</gene>
<feature type="transmembrane region" description="Helical" evidence="1">
    <location>
        <begin position="67"/>
        <end position="85"/>
    </location>
</feature>
<evidence type="ECO:0000256" key="1">
    <source>
        <dbReference type="SAM" id="Phobius"/>
    </source>
</evidence>
<geneLocation type="plasmid" evidence="3">
    <name>psth1</name>
</geneLocation>
<keyword evidence="2" id="KW-0614">Plasmid</keyword>
<dbReference type="EMBL" id="CP020374">
    <property type="protein sequence ID" value="AZQ13277.1"/>
    <property type="molecule type" value="Genomic_DNA"/>
</dbReference>
<dbReference type="Proteomes" id="UP000278437">
    <property type="component" value="Plasmid pSTH1"/>
</dbReference>